<evidence type="ECO:0000256" key="2">
    <source>
        <dbReference type="ARBA" id="ARBA00022857"/>
    </source>
</evidence>
<dbReference type="RefSeq" id="XP_066611205.1">
    <property type="nucleotide sequence ID" value="XM_066760933.1"/>
</dbReference>
<keyword evidence="3" id="KW-0560">Oxidoreductase</keyword>
<organism evidence="4 5">
    <name type="scientific">Cryptococcus tetragattii IND107</name>
    <dbReference type="NCBI Taxonomy" id="1296105"/>
    <lineage>
        <taxon>Eukaryota</taxon>
        <taxon>Fungi</taxon>
        <taxon>Dikarya</taxon>
        <taxon>Basidiomycota</taxon>
        <taxon>Agaricomycotina</taxon>
        <taxon>Tremellomycetes</taxon>
        <taxon>Tremellales</taxon>
        <taxon>Cryptococcaceae</taxon>
        <taxon>Cryptococcus</taxon>
        <taxon>Cryptococcus gattii species complex</taxon>
    </lineage>
</organism>
<reference evidence="5" key="1">
    <citation type="submission" date="2015-01" db="EMBL/GenBank/DDBJ databases">
        <title>The Genome Sequence of Cryptococcus gattii MMRL2647.</title>
        <authorList>
            <consortium name="The Broad Institute Genomics Platform"/>
            <person name="Cuomo C."/>
            <person name="Litvintseva A."/>
            <person name="Chen Y."/>
            <person name="Heitman J."/>
            <person name="Sun S."/>
            <person name="Springer D."/>
            <person name="Dromer F."/>
            <person name="Young S."/>
            <person name="Zeng Q."/>
            <person name="Gargeya S."/>
            <person name="Abouelleil A."/>
            <person name="Alvarado L."/>
            <person name="Chapman S.B."/>
            <person name="Gainer-Dewar J."/>
            <person name="Goldberg J."/>
            <person name="Griggs A."/>
            <person name="Gujja S."/>
            <person name="Hansen M."/>
            <person name="Howarth C."/>
            <person name="Imamovic A."/>
            <person name="Larimer J."/>
            <person name="Murphy C."/>
            <person name="Naylor J."/>
            <person name="Pearson M."/>
            <person name="Priest M."/>
            <person name="Roberts A."/>
            <person name="Saif S."/>
            <person name="Shea T."/>
            <person name="Sykes S."/>
            <person name="Wortman J."/>
            <person name="Nusbaum C."/>
            <person name="Birren B."/>
        </authorList>
    </citation>
    <scope>NUCLEOTIDE SEQUENCE [LARGE SCALE GENOMIC DNA]</scope>
    <source>
        <strain evidence="5">IND107</strain>
    </source>
</reference>
<evidence type="ECO:0000313" key="5">
    <source>
        <dbReference type="Proteomes" id="UP000054399"/>
    </source>
</evidence>
<dbReference type="GeneID" id="91993361"/>
<protein>
    <submittedName>
        <fullName evidence="4">Uncharacterized protein</fullName>
    </submittedName>
</protein>
<evidence type="ECO:0000256" key="1">
    <source>
        <dbReference type="ARBA" id="ARBA00006484"/>
    </source>
</evidence>
<evidence type="ECO:0000256" key="3">
    <source>
        <dbReference type="ARBA" id="ARBA00023002"/>
    </source>
</evidence>
<dbReference type="PANTHER" id="PTHR24321:SF8">
    <property type="entry name" value="ESTRADIOL 17-BETA-DEHYDROGENASE 8-RELATED"/>
    <property type="match status" value="1"/>
</dbReference>
<reference evidence="4 5" key="2">
    <citation type="submission" date="2024-01" db="EMBL/GenBank/DDBJ databases">
        <title>Comparative genomics of Cryptococcus and Kwoniella reveals pathogenesis evolution and contrasting modes of karyotype evolution via chromosome fusion or intercentromeric recombination.</title>
        <authorList>
            <person name="Coelho M.A."/>
            <person name="David-Palma M."/>
            <person name="Shea T."/>
            <person name="Bowers K."/>
            <person name="Mcginley-Smith S."/>
            <person name="Mohammad A.W."/>
            <person name="Gnirke A."/>
            <person name="Yurkov A.M."/>
            <person name="Nowrousian M."/>
            <person name="Sun S."/>
            <person name="Cuomo C.A."/>
            <person name="Heitman J."/>
        </authorList>
    </citation>
    <scope>NUCLEOTIDE SEQUENCE [LARGE SCALE GENOMIC DNA]</scope>
    <source>
        <strain evidence="4 5">IND107</strain>
    </source>
</reference>
<gene>
    <name evidence="4" type="ORF">I308_106506</name>
</gene>
<proteinExistence type="inferred from homology"/>
<dbReference type="Gene3D" id="3.40.50.720">
    <property type="entry name" value="NAD(P)-binding Rossmann-like Domain"/>
    <property type="match status" value="1"/>
</dbReference>
<keyword evidence="5" id="KW-1185">Reference proteome</keyword>
<name>A0ABR3BLR5_9TREE</name>
<dbReference type="PRINTS" id="PR00080">
    <property type="entry name" value="SDRFAMILY"/>
</dbReference>
<dbReference type="PRINTS" id="PR00081">
    <property type="entry name" value="GDHRDH"/>
</dbReference>
<comment type="caution">
    <text evidence="4">The sequence shown here is derived from an EMBL/GenBank/DDBJ whole genome shotgun (WGS) entry which is preliminary data.</text>
</comment>
<dbReference type="InterPro" id="IPR002347">
    <property type="entry name" value="SDR_fam"/>
</dbReference>
<dbReference type="CDD" id="cd05233">
    <property type="entry name" value="SDR_c"/>
    <property type="match status" value="1"/>
</dbReference>
<comment type="similarity">
    <text evidence="1">Belongs to the short-chain dehydrogenases/reductases (SDR) family.</text>
</comment>
<dbReference type="PROSITE" id="PS00061">
    <property type="entry name" value="ADH_SHORT"/>
    <property type="match status" value="1"/>
</dbReference>
<dbReference type="Pfam" id="PF13561">
    <property type="entry name" value="adh_short_C2"/>
    <property type="match status" value="1"/>
</dbReference>
<keyword evidence="2" id="KW-0521">NADP</keyword>
<dbReference type="InterPro" id="IPR020904">
    <property type="entry name" value="Sc_DH/Rdtase_CS"/>
</dbReference>
<dbReference type="InterPro" id="IPR036291">
    <property type="entry name" value="NAD(P)-bd_dom_sf"/>
</dbReference>
<dbReference type="SUPFAM" id="SSF51735">
    <property type="entry name" value="NAD(P)-binding Rossmann-fold domains"/>
    <property type="match status" value="1"/>
</dbReference>
<evidence type="ECO:0000313" key="4">
    <source>
        <dbReference type="EMBL" id="KAL0240706.1"/>
    </source>
</evidence>
<dbReference type="PANTHER" id="PTHR24321">
    <property type="entry name" value="DEHYDROGENASES, SHORT CHAIN"/>
    <property type="match status" value="1"/>
</dbReference>
<accession>A0ABR3BLR5</accession>
<dbReference type="Proteomes" id="UP000054399">
    <property type="component" value="Unassembled WGS sequence"/>
</dbReference>
<sequence>MHRDLQGRICAVTGAAGRIGRAIVESLARAGGTVVALDVAEGLHFDTGGPGKVECVTCDLSDPTSIQEFEAHVRRQYGQLDCVINNGAIGGGMVPLHAKDLKEYSSIMDINVRGSFLLMQAALRLHINRRKASEDQQQLVIVNVASTAASHPELLGSIYSMSKAALVSLTKSVAKEYGDQQVRCVAVSPGMMDVPNVQGFSPSNLAKLIKSIPLQRSGAPHEIANLITWLVSDEASYVTGTEIIIDGGRLA</sequence>
<dbReference type="EMBL" id="ATAM02000013">
    <property type="protein sequence ID" value="KAL0240706.1"/>
    <property type="molecule type" value="Genomic_DNA"/>
</dbReference>